<reference evidence="1 2" key="1">
    <citation type="journal article" date="2016" name="Nat. Commun.">
        <title>Thousands of microbial genomes shed light on interconnected biogeochemical processes in an aquifer system.</title>
        <authorList>
            <person name="Anantharaman K."/>
            <person name="Brown C.T."/>
            <person name="Hug L.A."/>
            <person name="Sharon I."/>
            <person name="Castelle C.J."/>
            <person name="Probst A.J."/>
            <person name="Thomas B.C."/>
            <person name="Singh A."/>
            <person name="Wilkins M.J."/>
            <person name="Karaoz U."/>
            <person name="Brodie E.L."/>
            <person name="Williams K.H."/>
            <person name="Hubbard S.S."/>
            <person name="Banfield J.F."/>
        </authorList>
    </citation>
    <scope>NUCLEOTIDE SEQUENCE [LARGE SCALE GENOMIC DNA]</scope>
</reference>
<proteinExistence type="predicted"/>
<dbReference type="Proteomes" id="UP000177039">
    <property type="component" value="Unassembled WGS sequence"/>
</dbReference>
<name>A0A1F5H8D0_9BACT</name>
<gene>
    <name evidence="1" type="ORF">A3B54_03500</name>
</gene>
<organism evidence="1 2">
    <name type="scientific">Candidatus Curtissbacteria bacterium RIFCSPLOWO2_01_FULL_42_50</name>
    <dbReference type="NCBI Taxonomy" id="1797730"/>
    <lineage>
        <taxon>Bacteria</taxon>
        <taxon>Candidatus Curtissiibacteriota</taxon>
    </lineage>
</organism>
<dbReference type="EMBL" id="MFBT01000002">
    <property type="protein sequence ID" value="OGE00295.1"/>
    <property type="molecule type" value="Genomic_DNA"/>
</dbReference>
<accession>A0A1F5H8D0</accession>
<sequence length="76" mass="8874">MTDVTLEQIKEVLQEELKPINKKLAEHSVKLDSLTLDIIDVRKKTDILPDLYSLIKDNKEKTEEQDERIQRLENAA</sequence>
<comment type="caution">
    <text evidence="1">The sequence shown here is derived from an EMBL/GenBank/DDBJ whole genome shotgun (WGS) entry which is preliminary data.</text>
</comment>
<protein>
    <submittedName>
        <fullName evidence="1">Uncharacterized protein</fullName>
    </submittedName>
</protein>
<evidence type="ECO:0000313" key="2">
    <source>
        <dbReference type="Proteomes" id="UP000177039"/>
    </source>
</evidence>
<dbReference type="AlphaFoldDB" id="A0A1F5H8D0"/>
<evidence type="ECO:0000313" key="1">
    <source>
        <dbReference type="EMBL" id="OGE00295.1"/>
    </source>
</evidence>